<reference evidence="2" key="1">
    <citation type="submission" date="2022-09" db="EMBL/GenBank/DDBJ databases">
        <title>Haloadaptaus new haloarchaeum isolated from saline soil.</title>
        <authorList>
            <person name="Duran-Viseras A."/>
            <person name="Sanchez-Porro C."/>
            <person name="Ventosa A."/>
        </authorList>
    </citation>
    <scope>NUCLEOTIDE SEQUENCE</scope>
    <source>
        <strain evidence="2">F3-133</strain>
    </source>
</reference>
<dbReference type="AlphaFoldDB" id="A0A9Q4C214"/>
<name>A0A9Q4C214_9EURY</name>
<keyword evidence="3" id="KW-1185">Reference proteome</keyword>
<dbReference type="Pfam" id="PF19122">
    <property type="entry name" value="DUF5806"/>
    <property type="match status" value="1"/>
</dbReference>
<evidence type="ECO:0000256" key="1">
    <source>
        <dbReference type="SAM" id="MobiDB-lite"/>
    </source>
</evidence>
<comment type="caution">
    <text evidence="2">The sequence shown here is derived from an EMBL/GenBank/DDBJ whole genome shotgun (WGS) entry which is preliminary data.</text>
</comment>
<accession>A0A9Q4C214</accession>
<feature type="compositionally biased region" description="Acidic residues" evidence="1">
    <location>
        <begin position="1"/>
        <end position="24"/>
    </location>
</feature>
<dbReference type="Proteomes" id="UP001149411">
    <property type="component" value="Unassembled WGS sequence"/>
</dbReference>
<feature type="region of interest" description="Disordered" evidence="1">
    <location>
        <begin position="177"/>
        <end position="197"/>
    </location>
</feature>
<feature type="region of interest" description="Disordered" evidence="1">
    <location>
        <begin position="1"/>
        <end position="31"/>
    </location>
</feature>
<dbReference type="InterPro" id="IPR043829">
    <property type="entry name" value="DUF5806"/>
</dbReference>
<protein>
    <submittedName>
        <fullName evidence="2">DUF5806 family protein</fullName>
    </submittedName>
</protein>
<evidence type="ECO:0000313" key="2">
    <source>
        <dbReference type="EMBL" id="MCX2818460.1"/>
    </source>
</evidence>
<gene>
    <name evidence="2" type="ORF">EGH25_03715</name>
</gene>
<proteinExistence type="predicted"/>
<dbReference type="EMBL" id="RKLV01000003">
    <property type="protein sequence ID" value="MCX2818460.1"/>
    <property type="molecule type" value="Genomic_DNA"/>
</dbReference>
<sequence>MESESIETEEREGSEEEQNDGEGETPERVEKYDRFKKVDRARYDRVNDFVRKRTYVTAREWAIARLCADFRTETGVEMTLVGENLPDLVPFMEDTYTPQAVNQARSSFEDKVRKSGATFLYGAMSGFFTTEELDEMMYEVTETARFLLEVEGAEVDVDHETEVEDRISDAMREIRRSSEELREDEKEHECPDCGHEF</sequence>
<evidence type="ECO:0000313" key="3">
    <source>
        <dbReference type="Proteomes" id="UP001149411"/>
    </source>
</evidence>
<organism evidence="2 3">
    <name type="scientific">Halorutilus salinus</name>
    <dbReference type="NCBI Taxonomy" id="2487751"/>
    <lineage>
        <taxon>Archaea</taxon>
        <taxon>Methanobacteriati</taxon>
        <taxon>Methanobacteriota</taxon>
        <taxon>Stenosarchaea group</taxon>
        <taxon>Halobacteria</taxon>
        <taxon>Halorutilales</taxon>
        <taxon>Halorutilaceae</taxon>
        <taxon>Halorutilus</taxon>
    </lineage>
</organism>
<dbReference type="RefSeq" id="WP_266086304.1">
    <property type="nucleotide sequence ID" value="NZ_RKLV01000003.1"/>
</dbReference>